<sequence>MTKRDNSLDVLRGILLVMITINHIGGPLCTVTFQPMGFVSAAEGFVFLSGYILCLVYGKRLIRGQSVTLATIFKRSLKIYWYHLTALFILLIPYFLNTPFLKQWQFSGLATFVERPHEAVLAYSLLLFQPEHLDILPMYILFIPIGFLALKTFMNQKALLILSFSFLLWFASQFQAINSQFSNPFSLSSGFFNPFSWQILFIVGCYFGYSRSIGKKIIPKSKKFLFPSLIIFLTLAFVRYHKETDREIFQLILNHSNKPNLQFFRLLNVFITAYIIDYAIKFKYFPHIKPLAFLGRHSLQVFVFQVLLVYFYEPFRPEIFNFGYAGRIGVQILASLTLFIPAFMHYYSQNSTNKKLAATDSNNVRGELFQTQNNRMMEVNRK</sequence>
<dbReference type="Pfam" id="PF10129">
    <property type="entry name" value="OpgC_C"/>
    <property type="match status" value="1"/>
</dbReference>
<evidence type="ECO:0000256" key="1">
    <source>
        <dbReference type="SAM" id="Phobius"/>
    </source>
</evidence>
<dbReference type="RefSeq" id="WP_137337933.1">
    <property type="nucleotide sequence ID" value="NZ_BSQH01000001.1"/>
</dbReference>
<keyword evidence="1" id="KW-0472">Membrane</keyword>
<feature type="transmembrane region" description="Helical" evidence="1">
    <location>
        <begin position="292"/>
        <end position="312"/>
    </location>
</feature>
<name>A0A4U6D850_9BACT</name>
<keyword evidence="3" id="KW-1185">Reference proteome</keyword>
<dbReference type="EMBL" id="SZVO01000001">
    <property type="protein sequence ID" value="TKT93639.1"/>
    <property type="molecule type" value="Genomic_DNA"/>
</dbReference>
<dbReference type="OrthoDB" id="9775975at2"/>
<keyword evidence="1" id="KW-1133">Transmembrane helix</keyword>
<reference evidence="2 3" key="1">
    <citation type="submission" date="2019-05" db="EMBL/GenBank/DDBJ databases">
        <title>Dyadobacter AR-3-8 sp. nov., isolated from arctic soil.</title>
        <authorList>
            <person name="Chaudhary D.K."/>
        </authorList>
    </citation>
    <scope>NUCLEOTIDE SEQUENCE [LARGE SCALE GENOMIC DNA]</scope>
    <source>
        <strain evidence="2 3">AR-3-8</strain>
    </source>
</reference>
<dbReference type="AlphaFoldDB" id="A0A4U6D850"/>
<dbReference type="InterPro" id="IPR014550">
    <property type="entry name" value="UCP028704_OpgC"/>
</dbReference>
<feature type="transmembrane region" description="Helical" evidence="1">
    <location>
        <begin position="79"/>
        <end position="96"/>
    </location>
</feature>
<feature type="transmembrane region" description="Helical" evidence="1">
    <location>
        <begin position="324"/>
        <end position="347"/>
    </location>
</feature>
<feature type="transmembrane region" description="Helical" evidence="1">
    <location>
        <begin position="12"/>
        <end position="33"/>
    </location>
</feature>
<evidence type="ECO:0000313" key="2">
    <source>
        <dbReference type="EMBL" id="TKT93639.1"/>
    </source>
</evidence>
<proteinExistence type="predicted"/>
<protein>
    <recommendedName>
        <fullName evidence="4">OpgC domain-containing protein</fullName>
    </recommendedName>
</protein>
<keyword evidence="1" id="KW-0812">Transmembrane</keyword>
<feature type="transmembrane region" description="Helical" evidence="1">
    <location>
        <begin position="195"/>
        <end position="212"/>
    </location>
</feature>
<feature type="transmembrane region" description="Helical" evidence="1">
    <location>
        <begin position="224"/>
        <end position="241"/>
    </location>
</feature>
<dbReference type="PANTHER" id="PTHR38592:SF3">
    <property type="entry name" value="BLL4819 PROTEIN"/>
    <property type="match status" value="1"/>
</dbReference>
<dbReference type="PIRSF" id="PIRSF028704">
    <property type="entry name" value="UPC028704"/>
    <property type="match status" value="1"/>
</dbReference>
<organism evidence="2 3">
    <name type="scientific">Dyadobacter frigoris</name>
    <dbReference type="NCBI Taxonomy" id="2576211"/>
    <lineage>
        <taxon>Bacteria</taxon>
        <taxon>Pseudomonadati</taxon>
        <taxon>Bacteroidota</taxon>
        <taxon>Cytophagia</taxon>
        <taxon>Cytophagales</taxon>
        <taxon>Spirosomataceae</taxon>
        <taxon>Dyadobacter</taxon>
    </lineage>
</organism>
<gene>
    <name evidence="2" type="ORF">FDK13_00025</name>
</gene>
<dbReference type="PANTHER" id="PTHR38592">
    <property type="entry name" value="BLL4819 PROTEIN"/>
    <property type="match status" value="1"/>
</dbReference>
<evidence type="ECO:0000313" key="3">
    <source>
        <dbReference type="Proteomes" id="UP000304900"/>
    </source>
</evidence>
<feature type="transmembrane region" description="Helical" evidence="1">
    <location>
        <begin position="135"/>
        <end position="153"/>
    </location>
</feature>
<feature type="transmembrane region" description="Helical" evidence="1">
    <location>
        <begin position="261"/>
        <end position="280"/>
    </location>
</feature>
<comment type="caution">
    <text evidence="2">The sequence shown here is derived from an EMBL/GenBank/DDBJ whole genome shotgun (WGS) entry which is preliminary data.</text>
</comment>
<feature type="transmembrane region" description="Helical" evidence="1">
    <location>
        <begin position="39"/>
        <end position="58"/>
    </location>
</feature>
<evidence type="ECO:0008006" key="4">
    <source>
        <dbReference type="Google" id="ProtNLM"/>
    </source>
</evidence>
<accession>A0A4U6D850</accession>
<feature type="transmembrane region" description="Helical" evidence="1">
    <location>
        <begin position="158"/>
        <end position="175"/>
    </location>
</feature>
<dbReference type="Proteomes" id="UP000304900">
    <property type="component" value="Unassembled WGS sequence"/>
</dbReference>